<proteinExistence type="predicted"/>
<gene>
    <name evidence="1" type="ORF">BS101_03130</name>
</gene>
<dbReference type="AlphaFoldDB" id="A0A1L5F4A9"/>
<reference evidence="1 2" key="1">
    <citation type="submission" date="2016-12" db="EMBL/GenBank/DDBJ databases">
        <title>Complete genome sequence of Clostridium kluyveri JZZ isolated from the pit mud of a Chinese flavor liquor-making factory.</title>
        <authorList>
            <person name="Wang Y."/>
        </authorList>
    </citation>
    <scope>NUCLEOTIDE SEQUENCE [LARGE SCALE GENOMIC DNA]</scope>
    <source>
        <strain evidence="1 2">JZZ</strain>
    </source>
</reference>
<dbReference type="EMBL" id="CP018335">
    <property type="protein sequence ID" value="APM37807.1"/>
    <property type="molecule type" value="Genomic_DNA"/>
</dbReference>
<accession>A0A1L5F4A9</accession>
<evidence type="ECO:0000313" key="2">
    <source>
        <dbReference type="Proteomes" id="UP000184604"/>
    </source>
</evidence>
<organism evidence="1 2">
    <name type="scientific">Clostridium kluyveri</name>
    <dbReference type="NCBI Taxonomy" id="1534"/>
    <lineage>
        <taxon>Bacteria</taxon>
        <taxon>Bacillati</taxon>
        <taxon>Bacillota</taxon>
        <taxon>Clostridia</taxon>
        <taxon>Eubacteriales</taxon>
        <taxon>Clostridiaceae</taxon>
        <taxon>Clostridium</taxon>
    </lineage>
</organism>
<dbReference type="RefSeq" id="WP_073537492.1">
    <property type="nucleotide sequence ID" value="NZ_CP018335.1"/>
</dbReference>
<sequence length="167" mass="20187">MGIDKMLKEIRGAMNIAQQIVLSGETMEFMDVTFDGQYIILIIQDGKEFFNYKYKVDDKNLISNLLIEGLINEIYQKDLLPRKYQIKKIKKHLDRQLERIFNWKSKIAMMKKQKIYDFELERKVARKLNEINEEIYINWKAMDDIKVDLYEYEIFKDILFESLKELP</sequence>
<name>A0A1L5F4A9_CLOKL</name>
<evidence type="ECO:0000313" key="1">
    <source>
        <dbReference type="EMBL" id="APM37807.1"/>
    </source>
</evidence>
<dbReference type="Proteomes" id="UP000184604">
    <property type="component" value="Chromosome"/>
</dbReference>
<protein>
    <submittedName>
        <fullName evidence="1">Uncharacterized protein</fullName>
    </submittedName>
</protein>